<evidence type="ECO:0000259" key="5">
    <source>
        <dbReference type="PROSITE" id="PS51379"/>
    </source>
</evidence>
<evidence type="ECO:0000313" key="6">
    <source>
        <dbReference type="EMBL" id="AJC73822.1"/>
    </source>
</evidence>
<evidence type="ECO:0000313" key="7">
    <source>
        <dbReference type="Proteomes" id="UP000077469"/>
    </source>
</evidence>
<dbReference type="InterPro" id="IPR017896">
    <property type="entry name" value="4Fe4S_Fe-S-bd"/>
</dbReference>
<dbReference type="PROSITE" id="PS00198">
    <property type="entry name" value="4FE4S_FER_1"/>
    <property type="match status" value="1"/>
</dbReference>
<dbReference type="STRING" id="1123384.AJ81_06005"/>
<dbReference type="GO" id="GO:0046872">
    <property type="term" value="F:metal ion binding"/>
    <property type="evidence" value="ECO:0007669"/>
    <property type="project" value="UniProtKB-KW"/>
</dbReference>
<dbReference type="Gene3D" id="3.30.70.20">
    <property type="match status" value="1"/>
</dbReference>
<reference evidence="6 7" key="1">
    <citation type="submission" date="2014-01" db="EMBL/GenBank/DDBJ databases">
        <title>Genome sequencing of Thermotog hypogea.</title>
        <authorList>
            <person name="Zhang X."/>
            <person name="Alvare G."/>
            <person name="Fristensky B."/>
            <person name="Chen L."/>
            <person name="Suen T."/>
            <person name="Chen Q."/>
            <person name="Ma K."/>
        </authorList>
    </citation>
    <scope>NUCLEOTIDE SEQUENCE [LARGE SCALE GENOMIC DNA]</scope>
    <source>
        <strain evidence="6 7">DSM 11164</strain>
    </source>
</reference>
<feature type="domain" description="4Fe-4S ferredoxin-type" evidence="5">
    <location>
        <begin position="5"/>
        <end position="34"/>
    </location>
</feature>
<evidence type="ECO:0000256" key="2">
    <source>
        <dbReference type="ARBA" id="ARBA00022723"/>
    </source>
</evidence>
<dbReference type="GO" id="GO:0051539">
    <property type="term" value="F:4 iron, 4 sulfur cluster binding"/>
    <property type="evidence" value="ECO:0007669"/>
    <property type="project" value="UniProtKB-KW"/>
</dbReference>
<organism evidence="6 7">
    <name type="scientific">Pseudothermotoga hypogea DSM 11164 = NBRC 106472</name>
    <dbReference type="NCBI Taxonomy" id="1123384"/>
    <lineage>
        <taxon>Bacteria</taxon>
        <taxon>Thermotogati</taxon>
        <taxon>Thermotogota</taxon>
        <taxon>Thermotogae</taxon>
        <taxon>Thermotogales</taxon>
        <taxon>Thermotogaceae</taxon>
        <taxon>Pseudothermotoga</taxon>
    </lineage>
</organism>
<keyword evidence="1" id="KW-0004">4Fe-4S</keyword>
<evidence type="ECO:0000256" key="1">
    <source>
        <dbReference type="ARBA" id="ARBA00022485"/>
    </source>
</evidence>
<sequence>MAKNWYPIIDYSKCNGCLTCANFCPHGVYAVEDGKPVVVNPLECVEFCRGCQKLCDYGAITYSAEVRIHG</sequence>
<dbReference type="InterPro" id="IPR017900">
    <property type="entry name" value="4Fe4S_Fe_S_CS"/>
</dbReference>
<keyword evidence="2" id="KW-0479">Metal-binding</keyword>
<keyword evidence="4" id="KW-0411">Iron-sulfur</keyword>
<accession>A0A0X1KRC7</accession>
<dbReference type="InterPro" id="IPR050572">
    <property type="entry name" value="Fe-S_Ferredoxin"/>
</dbReference>
<dbReference type="OrthoDB" id="9807879at2"/>
<dbReference type="PANTHER" id="PTHR43687">
    <property type="entry name" value="ADENYLYLSULFATE REDUCTASE, BETA SUBUNIT"/>
    <property type="match status" value="1"/>
</dbReference>
<dbReference type="PROSITE" id="PS51379">
    <property type="entry name" value="4FE4S_FER_2"/>
    <property type="match status" value="2"/>
</dbReference>
<dbReference type="SUPFAM" id="SSF54862">
    <property type="entry name" value="4Fe-4S ferredoxins"/>
    <property type="match status" value="1"/>
</dbReference>
<gene>
    <name evidence="6" type="ORF">AJ81_06005</name>
</gene>
<proteinExistence type="predicted"/>
<dbReference type="EMBL" id="CP007141">
    <property type="protein sequence ID" value="AJC73822.1"/>
    <property type="molecule type" value="Genomic_DNA"/>
</dbReference>
<dbReference type="RefSeq" id="WP_031505459.1">
    <property type="nucleotide sequence ID" value="NC_022795.1"/>
</dbReference>
<dbReference type="PATRIC" id="fig|1123384.7.peg.1203"/>
<evidence type="ECO:0000256" key="4">
    <source>
        <dbReference type="ARBA" id="ARBA00023014"/>
    </source>
</evidence>
<dbReference type="Pfam" id="PF13237">
    <property type="entry name" value="Fer4_10"/>
    <property type="match status" value="1"/>
</dbReference>
<protein>
    <submittedName>
        <fullName evidence="6">4Fe-4S ferredoxin</fullName>
    </submittedName>
</protein>
<dbReference type="AlphaFoldDB" id="A0A0X1KRC7"/>
<dbReference type="PANTHER" id="PTHR43687:SF1">
    <property type="entry name" value="FERREDOXIN III"/>
    <property type="match status" value="1"/>
</dbReference>
<dbReference type="Proteomes" id="UP000077469">
    <property type="component" value="Chromosome"/>
</dbReference>
<keyword evidence="3" id="KW-0408">Iron</keyword>
<dbReference type="PaxDb" id="1123384-AJ81_06005"/>
<name>A0A0X1KRC7_9THEM</name>
<evidence type="ECO:0000256" key="3">
    <source>
        <dbReference type="ARBA" id="ARBA00023004"/>
    </source>
</evidence>
<keyword evidence="7" id="KW-1185">Reference proteome</keyword>
<dbReference type="KEGG" id="phy:AJ81_06005"/>
<feature type="domain" description="4Fe-4S ferredoxin-type" evidence="5">
    <location>
        <begin position="35"/>
        <end position="65"/>
    </location>
</feature>